<dbReference type="Pfam" id="PF03583">
    <property type="entry name" value="LIP"/>
    <property type="match status" value="1"/>
</dbReference>
<dbReference type="GO" id="GO:0004806">
    <property type="term" value="F:triacylglycerol lipase activity"/>
    <property type="evidence" value="ECO:0007669"/>
    <property type="project" value="InterPro"/>
</dbReference>
<dbReference type="PANTHER" id="PTHR34853:SF1">
    <property type="entry name" value="LIPASE 5"/>
    <property type="match status" value="1"/>
</dbReference>
<organism evidence="1 2">
    <name type="scientific">Corynebacterium variabile (strain DSM 44702 / CIP 107183 / JCM 12073 / NCIMB 30131)</name>
    <name type="common">Corynebacterium mooreparkense</name>
    <dbReference type="NCBI Taxonomy" id="858619"/>
    <lineage>
        <taxon>Bacteria</taxon>
        <taxon>Bacillati</taxon>
        <taxon>Actinomycetota</taxon>
        <taxon>Actinomycetes</taxon>
        <taxon>Mycobacteriales</taxon>
        <taxon>Corynebacteriaceae</taxon>
        <taxon>Corynebacterium</taxon>
    </lineage>
</organism>
<dbReference type="EMBL" id="CP002917">
    <property type="protein sequence ID" value="AEK35687.1"/>
    <property type="molecule type" value="Genomic_DNA"/>
</dbReference>
<dbReference type="STRING" id="858619.CVAR_0339"/>
<evidence type="ECO:0000313" key="2">
    <source>
        <dbReference type="Proteomes" id="UP000006659"/>
    </source>
</evidence>
<dbReference type="Gene3D" id="3.40.50.1820">
    <property type="entry name" value="alpha/beta hydrolase"/>
    <property type="match status" value="2"/>
</dbReference>
<protein>
    <submittedName>
        <fullName evidence="1">Putative secreted protein</fullName>
    </submittedName>
</protein>
<dbReference type="SUPFAM" id="SSF53474">
    <property type="entry name" value="alpha/beta-Hydrolases"/>
    <property type="match status" value="1"/>
</dbReference>
<reference evidence="1 2" key="1">
    <citation type="journal article" date="2011" name="BMC Genomics">
        <title>Complete genome sequence of Corynebacterium variabile DSM 44702 isolated from the surface of smear-ripened cheeses and insights into cheese ripening and flavor generation.</title>
        <authorList>
            <person name="Schroeder J."/>
            <person name="Maus I."/>
            <person name="Trost E."/>
            <person name="Tauch A."/>
        </authorList>
    </citation>
    <scope>NUCLEOTIDE SEQUENCE [LARGE SCALE GENOMIC DNA]</scope>
    <source>
        <strain evidence="2">DSM 44702 / JCM 12073 / NCIMB 30131</strain>
    </source>
</reference>
<dbReference type="InterPro" id="IPR029058">
    <property type="entry name" value="AB_hydrolase_fold"/>
</dbReference>
<dbReference type="eggNOG" id="COG2267">
    <property type="taxonomic scope" value="Bacteria"/>
</dbReference>
<proteinExistence type="predicted"/>
<dbReference type="InterPro" id="IPR005152">
    <property type="entry name" value="Lipase_secreted"/>
</dbReference>
<sequence>MNFNYEYPFYAAASALGIRVIAADLIGLGTPGQHTYVNHTEEGHATLDAARAGLAFSGVPADSPVAFYGYSQGGGAAAGAAELVASYAPELSVKGTFAGAPPSDLLEVVKAVDNHMIAGVAGYAVNGALTRYPELGPLMDRYLNDEGKRYLAAAADECIGQSVENWEKTDTRTLTVDGRSLAEILQQDPQVNAVFTGPNYRLDDRALNAPMLLINALHDDTIPYGQARELADAYRGLGGTVDFVTDPLPEMMPKTAMNHAIPMFSQAGTAFEWLVDRFNGVPAGA</sequence>
<accession>G0H9Y3</accession>
<gene>
    <name evidence="1" type="ordered locus">CVAR_0339</name>
</gene>
<dbReference type="KEGG" id="cva:CVAR_0339"/>
<evidence type="ECO:0000313" key="1">
    <source>
        <dbReference type="EMBL" id="AEK35687.1"/>
    </source>
</evidence>
<dbReference type="Proteomes" id="UP000006659">
    <property type="component" value="Chromosome"/>
</dbReference>
<dbReference type="RefSeq" id="WP_014008881.1">
    <property type="nucleotide sequence ID" value="NC_015859.1"/>
</dbReference>
<name>G0H9Y3_CORVD</name>
<dbReference type="PANTHER" id="PTHR34853">
    <property type="match status" value="1"/>
</dbReference>
<dbReference type="GO" id="GO:0016042">
    <property type="term" value="P:lipid catabolic process"/>
    <property type="evidence" value="ECO:0007669"/>
    <property type="project" value="InterPro"/>
</dbReference>
<dbReference type="HOGENOM" id="CLU_029538_3_2_11"/>
<dbReference type="AlphaFoldDB" id="G0H9Y3"/>